<sequence length="105" mass="11888">MPYTKTYRTVLPLEAEHDVEQARWLTRESFERKAAQHGLQIVEYTERELSLDEIPPKAADHLPLPLSAYTFHEFVGTATVNQTLLAWCQAESDHLHGKVTSAKGA</sequence>
<gene>
    <name evidence="1" type="primary">25</name>
    <name evidence="1" type="ORF">SEA_HURRICANE_25</name>
</gene>
<name>A0A222ZJ90_9CAUD</name>
<dbReference type="Proteomes" id="UP000222328">
    <property type="component" value="Segment"/>
</dbReference>
<dbReference type="RefSeq" id="YP_009951695.1">
    <property type="nucleotide sequence ID" value="NC_051604.1"/>
</dbReference>
<organism evidence="1 2">
    <name type="scientific">Mycobacterium phage Hurricane</name>
    <dbReference type="NCBI Taxonomy" id="2015810"/>
    <lineage>
        <taxon>Viruses</taxon>
        <taxon>Duplodnaviria</taxon>
        <taxon>Heunggongvirae</taxon>
        <taxon>Uroviricota</taxon>
        <taxon>Caudoviricetes</taxon>
        <taxon>Weiservirinae</taxon>
        <taxon>Keshuvirus</taxon>
        <taxon>Keshuvirus hurricane</taxon>
    </lineage>
</organism>
<dbReference type="KEGG" id="vg:60323134"/>
<protein>
    <submittedName>
        <fullName evidence="1">Minor tail protein</fullName>
    </submittedName>
</protein>
<evidence type="ECO:0000313" key="1">
    <source>
        <dbReference type="EMBL" id="ASR84777.1"/>
    </source>
</evidence>
<accession>A0A222ZJ90</accession>
<proteinExistence type="predicted"/>
<dbReference type="EMBL" id="MF373841">
    <property type="protein sequence ID" value="ASR84777.1"/>
    <property type="molecule type" value="Genomic_DNA"/>
</dbReference>
<keyword evidence="2" id="KW-1185">Reference proteome</keyword>
<reference evidence="1 2" key="1">
    <citation type="submission" date="2017-06" db="EMBL/GenBank/DDBJ databases">
        <authorList>
            <person name="Anastasiadis Z."/>
            <person name="Bhatti R."/>
            <person name="Breslow Z."/>
            <person name="Doerr B."/>
            <person name="Ilyas M."/>
            <person name="Kaiser J."/>
            <person name="Milce A."/>
            <person name="Monroe S."/>
            <person name="Phan T."/>
            <person name="Feng G."/>
            <person name="Barbazuk W.B."/>
            <person name="Stoner T.H."/>
            <person name="Garlena R.A."/>
            <person name="Russell D.A."/>
            <person name="Pope W.H."/>
            <person name="Jacobs-Sera D."/>
            <person name="Hatfull G.F."/>
        </authorList>
    </citation>
    <scope>NUCLEOTIDE SEQUENCE [LARGE SCALE GENOMIC DNA]</scope>
</reference>
<evidence type="ECO:0000313" key="2">
    <source>
        <dbReference type="Proteomes" id="UP000222328"/>
    </source>
</evidence>
<dbReference type="GeneID" id="60323134"/>